<keyword evidence="3" id="KW-0808">Transferase</keyword>
<keyword evidence="1" id="KW-0812">Transmembrane</keyword>
<dbReference type="GO" id="GO:0016757">
    <property type="term" value="F:glycosyltransferase activity"/>
    <property type="evidence" value="ECO:0007669"/>
    <property type="project" value="UniProtKB-KW"/>
</dbReference>
<keyword evidence="3" id="KW-0328">Glycosyltransferase</keyword>
<keyword evidence="1" id="KW-1133">Transmembrane helix</keyword>
<dbReference type="EC" id="2.4.-.-" evidence="3"/>
<comment type="caution">
    <text evidence="3">The sequence shown here is derived from an EMBL/GenBank/DDBJ whole genome shotgun (WGS) entry which is preliminary data.</text>
</comment>
<dbReference type="InterPro" id="IPR001173">
    <property type="entry name" value="Glyco_trans_2-like"/>
</dbReference>
<keyword evidence="4" id="KW-1185">Reference proteome</keyword>
<dbReference type="PANTHER" id="PTHR43685:SF3">
    <property type="entry name" value="SLR2126 PROTEIN"/>
    <property type="match status" value="1"/>
</dbReference>
<dbReference type="SUPFAM" id="SSF53448">
    <property type="entry name" value="Nucleotide-diphospho-sugar transferases"/>
    <property type="match status" value="1"/>
</dbReference>
<sequence length="323" mass="36687">MFFSVIIPVFNRPQEIHELLNSLLAQEEKDFEVIIIEDGSEFTCSHIVEEFQELLNVRYLFIANVGQGFARNYGMKQAFGNYFVLFDSDCIIPSSYFSLLKSAIIDRKLDAFGGPDAAGHDFSDFQKAMNYSMTSVFTTGGIRGKLKDPSKYQARGYNMGLSKEAFECSEGFVDPNKGEDIELSIRLKKLGYKLELVEEAFVYHKRKNTIWNFFKQSFSFGQNRINVSRYHPEAIKLIHLMPAFFLVFECSLLLMLLVYPYTNVFFIIGMLIFAIWKTSIFVHASVVNTSIKIGILSIITSIGQLSAYGLGMITEGVKKIIKG</sequence>
<name>A0ABS9UQ38_9BACT</name>
<evidence type="ECO:0000256" key="1">
    <source>
        <dbReference type="SAM" id="Phobius"/>
    </source>
</evidence>
<dbReference type="Proteomes" id="UP001165488">
    <property type="component" value="Unassembled WGS sequence"/>
</dbReference>
<feature type="transmembrane region" description="Helical" evidence="1">
    <location>
        <begin position="293"/>
        <end position="313"/>
    </location>
</feature>
<protein>
    <submittedName>
        <fullName evidence="3">Glycosyltransferase</fullName>
        <ecNumber evidence="3">2.4.-.-</ecNumber>
    </submittedName>
</protein>
<evidence type="ECO:0000313" key="3">
    <source>
        <dbReference type="EMBL" id="MCH7398744.1"/>
    </source>
</evidence>
<feature type="domain" description="Glycosyltransferase 2-like" evidence="2">
    <location>
        <begin position="4"/>
        <end position="167"/>
    </location>
</feature>
<evidence type="ECO:0000259" key="2">
    <source>
        <dbReference type="Pfam" id="PF00535"/>
    </source>
</evidence>
<proteinExistence type="predicted"/>
<feature type="transmembrane region" description="Helical" evidence="1">
    <location>
        <begin position="264"/>
        <end position="287"/>
    </location>
</feature>
<evidence type="ECO:0000313" key="4">
    <source>
        <dbReference type="Proteomes" id="UP001165488"/>
    </source>
</evidence>
<gene>
    <name evidence="3" type="ORF">MM236_12135</name>
</gene>
<keyword evidence="1" id="KW-0472">Membrane</keyword>
<dbReference type="Pfam" id="PF00535">
    <property type="entry name" value="Glycos_transf_2"/>
    <property type="match status" value="1"/>
</dbReference>
<accession>A0ABS9UQ38</accession>
<dbReference type="RefSeq" id="WP_241275246.1">
    <property type="nucleotide sequence ID" value="NZ_JAKZGS010000009.1"/>
</dbReference>
<dbReference type="Gene3D" id="3.90.550.10">
    <property type="entry name" value="Spore Coat Polysaccharide Biosynthesis Protein SpsA, Chain A"/>
    <property type="match status" value="1"/>
</dbReference>
<dbReference type="InterPro" id="IPR050834">
    <property type="entry name" value="Glycosyltransf_2"/>
</dbReference>
<dbReference type="PANTHER" id="PTHR43685">
    <property type="entry name" value="GLYCOSYLTRANSFERASE"/>
    <property type="match status" value="1"/>
</dbReference>
<dbReference type="EMBL" id="JAKZGS010000009">
    <property type="protein sequence ID" value="MCH7398744.1"/>
    <property type="molecule type" value="Genomic_DNA"/>
</dbReference>
<dbReference type="InterPro" id="IPR029044">
    <property type="entry name" value="Nucleotide-diphossugar_trans"/>
</dbReference>
<reference evidence="3" key="1">
    <citation type="submission" date="2022-03" db="EMBL/GenBank/DDBJ databases">
        <title>De novo assembled genomes of Belliella spp. (Cyclobacteriaceae) strains.</title>
        <authorList>
            <person name="Szabo A."/>
            <person name="Korponai K."/>
            <person name="Felfoldi T."/>
        </authorList>
    </citation>
    <scope>NUCLEOTIDE SEQUENCE</scope>
    <source>
        <strain evidence="3">DSM 107340</strain>
    </source>
</reference>
<organism evidence="3 4">
    <name type="scientific">Belliella calami</name>
    <dbReference type="NCBI Taxonomy" id="2923436"/>
    <lineage>
        <taxon>Bacteria</taxon>
        <taxon>Pseudomonadati</taxon>
        <taxon>Bacteroidota</taxon>
        <taxon>Cytophagia</taxon>
        <taxon>Cytophagales</taxon>
        <taxon>Cyclobacteriaceae</taxon>
        <taxon>Belliella</taxon>
    </lineage>
</organism>
<feature type="transmembrane region" description="Helical" evidence="1">
    <location>
        <begin position="237"/>
        <end position="257"/>
    </location>
</feature>